<dbReference type="Proteomes" id="UP000186469">
    <property type="component" value="Unassembled WGS sequence"/>
</dbReference>
<gene>
    <name evidence="2" type="ORF">SAMN02745728_00553</name>
</gene>
<dbReference type="EMBL" id="FRDI01000003">
    <property type="protein sequence ID" value="SHN54561.1"/>
    <property type="molecule type" value="Genomic_DNA"/>
</dbReference>
<dbReference type="STRING" id="1121455.SAMN02745728_00553"/>
<sequence length="89" mass="10047">MGLKKWFDWDKQSSDALTYAGVIGLHLVSGTLVGGVMGYFLDKWLGTGPWFFLIMLVFGIVAGFKNVLFDTKRLLRAGEKADQERFNKK</sequence>
<dbReference type="AlphaFoldDB" id="A0A1M7S7V1"/>
<feature type="transmembrane region" description="Helical" evidence="1">
    <location>
        <begin position="47"/>
        <end position="68"/>
    </location>
</feature>
<proteinExistence type="predicted"/>
<accession>A0A1M7S7V1</accession>
<keyword evidence="1" id="KW-0472">Membrane</keyword>
<organism evidence="2 3">
    <name type="scientific">Desulfovibrio litoralis DSM 11393</name>
    <dbReference type="NCBI Taxonomy" id="1121455"/>
    <lineage>
        <taxon>Bacteria</taxon>
        <taxon>Pseudomonadati</taxon>
        <taxon>Thermodesulfobacteriota</taxon>
        <taxon>Desulfovibrionia</taxon>
        <taxon>Desulfovibrionales</taxon>
        <taxon>Desulfovibrionaceae</taxon>
        <taxon>Desulfovibrio</taxon>
    </lineage>
</organism>
<evidence type="ECO:0000313" key="2">
    <source>
        <dbReference type="EMBL" id="SHN54561.1"/>
    </source>
</evidence>
<dbReference type="RefSeq" id="WP_072696260.1">
    <property type="nucleotide sequence ID" value="NZ_FRDI01000003.1"/>
</dbReference>
<evidence type="ECO:0000256" key="1">
    <source>
        <dbReference type="SAM" id="Phobius"/>
    </source>
</evidence>
<dbReference type="InterPro" id="IPR032820">
    <property type="entry name" value="ATPase_put"/>
</dbReference>
<keyword evidence="1" id="KW-1133">Transmembrane helix</keyword>
<reference evidence="2 3" key="1">
    <citation type="submission" date="2016-12" db="EMBL/GenBank/DDBJ databases">
        <authorList>
            <person name="Song W.-J."/>
            <person name="Kurnit D.M."/>
        </authorList>
    </citation>
    <scope>NUCLEOTIDE SEQUENCE [LARGE SCALE GENOMIC DNA]</scope>
    <source>
        <strain evidence="2 3">DSM 11393</strain>
    </source>
</reference>
<keyword evidence="1" id="KW-0812">Transmembrane</keyword>
<name>A0A1M7S7V1_9BACT</name>
<protein>
    <submittedName>
        <fullName evidence="2">ATP synthase protein I</fullName>
    </submittedName>
</protein>
<keyword evidence="3" id="KW-1185">Reference proteome</keyword>
<feature type="transmembrane region" description="Helical" evidence="1">
    <location>
        <begin position="16"/>
        <end position="41"/>
    </location>
</feature>
<evidence type="ECO:0000313" key="3">
    <source>
        <dbReference type="Proteomes" id="UP000186469"/>
    </source>
</evidence>
<dbReference type="OrthoDB" id="15401at2"/>
<dbReference type="Pfam" id="PF09527">
    <property type="entry name" value="ATPase_gene1"/>
    <property type="match status" value="1"/>
</dbReference>